<organism evidence="3 4">
    <name type="scientific">Aspergillus chevalieri</name>
    <name type="common">Eurotium chevalieri</name>
    <dbReference type="NCBI Taxonomy" id="182096"/>
    <lineage>
        <taxon>Eukaryota</taxon>
        <taxon>Fungi</taxon>
        <taxon>Dikarya</taxon>
        <taxon>Ascomycota</taxon>
        <taxon>Pezizomycotina</taxon>
        <taxon>Eurotiomycetes</taxon>
        <taxon>Eurotiomycetidae</taxon>
        <taxon>Eurotiales</taxon>
        <taxon>Aspergillaceae</taxon>
        <taxon>Aspergillus</taxon>
        <taxon>Aspergillus subgen. Aspergillus</taxon>
    </lineage>
</organism>
<keyword evidence="2" id="KW-1133">Transmembrane helix</keyword>
<sequence>MSNTGVRWTATAQNPKKQLKLDFFIHAVNLAIFFDAFMKLPYLSGKNKARLLEMKGRTDILIWASRNMPDPQVDDILNYPIHLGWPEVFAQSYKHPSDDGHLAKFVRAVAYAEKLCRPYEKEAEKRGLRVTGDMWLKIGNLAVDTVGTIFSDLWVRGAGFSEPWEKFGPRK</sequence>
<dbReference type="PANTHER" id="PTHR35870:SF1">
    <property type="entry name" value="PROTEIN, PUTATIVE (AFU_ORTHOLOGUE AFUA_5G03330)-RELATED"/>
    <property type="match status" value="1"/>
</dbReference>
<evidence type="ECO:0000313" key="3">
    <source>
        <dbReference type="EMBL" id="BCR89587.1"/>
    </source>
</evidence>
<dbReference type="GO" id="GO:0016491">
    <property type="term" value="F:oxidoreductase activity"/>
    <property type="evidence" value="ECO:0007669"/>
    <property type="project" value="UniProtKB-KW"/>
</dbReference>
<name>A0A7R7VRW0_ASPCH</name>
<keyword evidence="1" id="KW-0560">Oxidoreductase</keyword>
<dbReference type="InterPro" id="IPR025337">
    <property type="entry name" value="Questin_oxidase-like"/>
</dbReference>
<dbReference type="PANTHER" id="PTHR35870">
    <property type="entry name" value="PROTEIN, PUTATIVE (AFU_ORTHOLOGUE AFUA_5G03330)-RELATED"/>
    <property type="match status" value="1"/>
</dbReference>
<gene>
    <name evidence="3" type="ORF">ACHE_50785A</name>
</gene>
<dbReference type="EMBL" id="AP024420">
    <property type="protein sequence ID" value="BCR89587.1"/>
    <property type="molecule type" value="Genomic_DNA"/>
</dbReference>
<dbReference type="Proteomes" id="UP000637239">
    <property type="component" value="Chromosome 5"/>
</dbReference>
<reference evidence="3" key="2">
    <citation type="submission" date="2021-02" db="EMBL/GenBank/DDBJ databases">
        <title>Aspergillus chevalieri M1 genome sequence.</title>
        <authorList>
            <person name="Kadooka C."/>
            <person name="Mori K."/>
            <person name="Futagami T."/>
        </authorList>
    </citation>
    <scope>NUCLEOTIDE SEQUENCE</scope>
    <source>
        <strain evidence="3">M1</strain>
    </source>
</reference>
<dbReference type="AlphaFoldDB" id="A0A7R7VRW0"/>
<dbReference type="GeneID" id="66983945"/>
<protein>
    <submittedName>
        <fullName evidence="3">Uncharacterized protein</fullName>
    </submittedName>
</protein>
<proteinExistence type="predicted"/>
<keyword evidence="2" id="KW-0812">Transmembrane</keyword>
<evidence type="ECO:0000256" key="2">
    <source>
        <dbReference type="SAM" id="Phobius"/>
    </source>
</evidence>
<keyword evidence="2" id="KW-0472">Membrane</keyword>
<evidence type="ECO:0000313" key="4">
    <source>
        <dbReference type="Proteomes" id="UP000637239"/>
    </source>
</evidence>
<dbReference type="Pfam" id="PF14027">
    <property type="entry name" value="Questin_oxidase"/>
    <property type="match status" value="1"/>
</dbReference>
<accession>A0A7R7VRW0</accession>
<feature type="transmembrane region" description="Helical" evidence="2">
    <location>
        <begin position="23"/>
        <end position="42"/>
    </location>
</feature>
<dbReference type="RefSeq" id="XP_043138109.1">
    <property type="nucleotide sequence ID" value="XM_043280540.1"/>
</dbReference>
<evidence type="ECO:0000256" key="1">
    <source>
        <dbReference type="ARBA" id="ARBA00023002"/>
    </source>
</evidence>
<dbReference type="KEGG" id="ache:ACHE_50785A"/>
<reference evidence="3" key="1">
    <citation type="submission" date="2021-01" db="EMBL/GenBank/DDBJ databases">
        <authorList>
            <consortium name="Aspergillus chevalieri M1 genome sequencing consortium"/>
            <person name="Kazuki M."/>
            <person name="Futagami T."/>
        </authorList>
    </citation>
    <scope>NUCLEOTIDE SEQUENCE</scope>
    <source>
        <strain evidence="3">M1</strain>
    </source>
</reference>
<keyword evidence="4" id="KW-1185">Reference proteome</keyword>